<evidence type="ECO:0000313" key="3">
    <source>
        <dbReference type="Proteomes" id="UP001431209"/>
    </source>
</evidence>
<dbReference type="PROSITE" id="PS51257">
    <property type="entry name" value="PROKAR_LIPOPROTEIN"/>
    <property type="match status" value="1"/>
</dbReference>
<sequence>MKCIMSLAVVCALLFIMSCVNADMSTLRKRIICLGNLLGGNDGSVCGGNSGSSIFAPPIDPIPTETEPPLAKSLTTKQRIVCYGNINGKDGVTCTLSDGTVIHDAGVQNNVVLNGVPLSKQK</sequence>
<protein>
    <submittedName>
        <fullName evidence="2">Uncharacterized protein</fullName>
    </submittedName>
</protein>
<organism evidence="2 3">
    <name type="scientific">Acrasis kona</name>
    <dbReference type="NCBI Taxonomy" id="1008807"/>
    <lineage>
        <taxon>Eukaryota</taxon>
        <taxon>Discoba</taxon>
        <taxon>Heterolobosea</taxon>
        <taxon>Tetramitia</taxon>
        <taxon>Eutetramitia</taxon>
        <taxon>Acrasidae</taxon>
        <taxon>Acrasis</taxon>
    </lineage>
</organism>
<evidence type="ECO:0000313" key="2">
    <source>
        <dbReference type="EMBL" id="KAL0482717.1"/>
    </source>
</evidence>
<feature type="chain" id="PRO_5043441899" evidence="1">
    <location>
        <begin position="23"/>
        <end position="122"/>
    </location>
</feature>
<feature type="signal peptide" evidence="1">
    <location>
        <begin position="1"/>
        <end position="22"/>
    </location>
</feature>
<keyword evidence="3" id="KW-1185">Reference proteome</keyword>
<name>A0AAW2YYY9_9EUKA</name>
<keyword evidence="1" id="KW-0732">Signal</keyword>
<comment type="caution">
    <text evidence="2">The sequence shown here is derived from an EMBL/GenBank/DDBJ whole genome shotgun (WGS) entry which is preliminary data.</text>
</comment>
<dbReference type="Proteomes" id="UP001431209">
    <property type="component" value="Unassembled WGS sequence"/>
</dbReference>
<reference evidence="2 3" key="1">
    <citation type="submission" date="2024-03" db="EMBL/GenBank/DDBJ databases">
        <title>The Acrasis kona genome and developmental transcriptomes reveal deep origins of eukaryotic multicellular pathways.</title>
        <authorList>
            <person name="Sheikh S."/>
            <person name="Fu C.-J."/>
            <person name="Brown M.W."/>
            <person name="Baldauf S.L."/>
        </authorList>
    </citation>
    <scope>NUCLEOTIDE SEQUENCE [LARGE SCALE GENOMIC DNA]</scope>
    <source>
        <strain evidence="2 3">ATCC MYA-3509</strain>
    </source>
</reference>
<gene>
    <name evidence="2" type="ORF">AKO1_014275</name>
</gene>
<evidence type="ECO:0000256" key="1">
    <source>
        <dbReference type="SAM" id="SignalP"/>
    </source>
</evidence>
<dbReference type="AlphaFoldDB" id="A0AAW2YYY9"/>
<proteinExistence type="predicted"/>
<accession>A0AAW2YYY9</accession>
<dbReference type="EMBL" id="JAOPGA020000886">
    <property type="protein sequence ID" value="KAL0482717.1"/>
    <property type="molecule type" value="Genomic_DNA"/>
</dbReference>